<feature type="transmembrane region" description="Helical" evidence="1">
    <location>
        <begin position="315"/>
        <end position="335"/>
    </location>
</feature>
<keyword evidence="1" id="KW-0812">Transmembrane</keyword>
<proteinExistence type="predicted"/>
<evidence type="ECO:0000256" key="1">
    <source>
        <dbReference type="SAM" id="Phobius"/>
    </source>
</evidence>
<evidence type="ECO:0000313" key="3">
    <source>
        <dbReference type="Proteomes" id="UP000192775"/>
    </source>
</evidence>
<keyword evidence="1" id="KW-0472">Membrane</keyword>
<dbReference type="Proteomes" id="UP000192775">
    <property type="component" value="Chromosome"/>
</dbReference>
<keyword evidence="3" id="KW-1185">Reference proteome</keyword>
<evidence type="ECO:0000313" key="2">
    <source>
        <dbReference type="EMBL" id="ARJ06225.1"/>
    </source>
</evidence>
<feature type="transmembrane region" description="Helical" evidence="1">
    <location>
        <begin position="89"/>
        <end position="110"/>
    </location>
</feature>
<feature type="transmembrane region" description="Helical" evidence="1">
    <location>
        <begin position="32"/>
        <end position="54"/>
    </location>
</feature>
<keyword evidence="1" id="KW-1133">Transmembrane helix</keyword>
<organism evidence="2 3">
    <name type="scientific">Cnuibacter physcomitrellae</name>
    <dbReference type="NCBI Taxonomy" id="1619308"/>
    <lineage>
        <taxon>Bacteria</taxon>
        <taxon>Bacillati</taxon>
        <taxon>Actinomycetota</taxon>
        <taxon>Actinomycetes</taxon>
        <taxon>Micrococcales</taxon>
        <taxon>Microbacteriaceae</taxon>
        <taxon>Cnuibacter</taxon>
    </lineage>
</organism>
<gene>
    <name evidence="2" type="ORF">B5808_14095</name>
</gene>
<dbReference type="AlphaFoldDB" id="A0A1X9LLZ4"/>
<reference evidence="2 3" key="1">
    <citation type="submission" date="2017-04" db="EMBL/GenBank/DDBJ databases">
        <authorList>
            <person name="Afonso C.L."/>
            <person name="Miller P.J."/>
            <person name="Scott M.A."/>
            <person name="Spackman E."/>
            <person name="Goraichik I."/>
            <person name="Dimitrov K.M."/>
            <person name="Suarez D.L."/>
            <person name="Swayne D.E."/>
        </authorList>
    </citation>
    <scope>NUCLEOTIDE SEQUENCE [LARGE SCALE GENOMIC DNA]</scope>
    <source>
        <strain evidence="3">XA(T)</strain>
    </source>
</reference>
<sequence>MQSPFSAESGGATTFGSSLHGPAAFVEAGGPAFVFTGAAALGLVLLVMVPAGMLESTLEANSERLRRSAALRWLKRLPRVPRLPSRGRAGTVVSVALVVTATAALGAFVAPDAGSEGGFLRLAGAFVLASLGVNGLALGLMAAAARASGSRLEVTANGRSVFVTALTVLLSRAALLQPGFVFGVAIGAEATDRRPRTSRLVAAAGVVGLLVAGVGAWFAHAALLAAVGAGESADPAGSAAGGWGSFGVDVLTAMTIEALTGAVVAMIPLRFFAGAELWRGARTAWAALAALTAAAAMAALAPLPSAWNAVGGDTARWLLAFAAVTALTAAVWCWFRFVPERTTAPAGRHRTPRHRPAH</sequence>
<name>A0A1X9LLZ4_9MICO</name>
<feature type="transmembrane region" description="Helical" evidence="1">
    <location>
        <begin position="250"/>
        <end position="272"/>
    </location>
</feature>
<feature type="transmembrane region" description="Helical" evidence="1">
    <location>
        <begin position="284"/>
        <end position="303"/>
    </location>
</feature>
<feature type="transmembrane region" description="Helical" evidence="1">
    <location>
        <begin position="200"/>
        <end position="230"/>
    </location>
</feature>
<feature type="transmembrane region" description="Helical" evidence="1">
    <location>
        <begin position="122"/>
        <end position="143"/>
    </location>
</feature>
<protein>
    <submittedName>
        <fullName evidence="2">Uncharacterized protein</fullName>
    </submittedName>
</protein>
<dbReference type="EMBL" id="CP020715">
    <property type="protein sequence ID" value="ARJ06225.1"/>
    <property type="molecule type" value="Genomic_DNA"/>
</dbReference>
<dbReference type="KEGG" id="cphy:B5808_14095"/>
<accession>A0A1X9LLZ4</accession>